<sequence>HITRQGKHDDKSRYGVSKNGTPYYVYYDLDAHGYRTATTSWKVRH</sequence>
<evidence type="ECO:0000313" key="1">
    <source>
        <dbReference type="EMBL" id="GAG42852.1"/>
    </source>
</evidence>
<accession>X0Y6C2</accession>
<reference evidence="1" key="1">
    <citation type="journal article" date="2014" name="Front. Microbiol.">
        <title>High frequency of phylogenetically diverse reductive dehalogenase-homologous genes in deep subseafloor sedimentary metagenomes.</title>
        <authorList>
            <person name="Kawai M."/>
            <person name="Futagami T."/>
            <person name="Toyoda A."/>
            <person name="Takaki Y."/>
            <person name="Nishi S."/>
            <person name="Hori S."/>
            <person name="Arai W."/>
            <person name="Tsubouchi T."/>
            <person name="Morono Y."/>
            <person name="Uchiyama I."/>
            <person name="Ito T."/>
            <person name="Fujiyama A."/>
            <person name="Inagaki F."/>
            <person name="Takami H."/>
        </authorList>
    </citation>
    <scope>NUCLEOTIDE SEQUENCE</scope>
    <source>
        <strain evidence="1">Expedition CK06-06</strain>
    </source>
</reference>
<gene>
    <name evidence="1" type="ORF">S01H1_83098</name>
</gene>
<protein>
    <submittedName>
        <fullName evidence="1">Uncharacterized protein</fullName>
    </submittedName>
</protein>
<dbReference type="AlphaFoldDB" id="X0Y6C2"/>
<comment type="caution">
    <text evidence="1">The sequence shown here is derived from an EMBL/GenBank/DDBJ whole genome shotgun (WGS) entry which is preliminary data.</text>
</comment>
<name>X0Y6C2_9ZZZZ</name>
<organism evidence="1">
    <name type="scientific">marine sediment metagenome</name>
    <dbReference type="NCBI Taxonomy" id="412755"/>
    <lineage>
        <taxon>unclassified sequences</taxon>
        <taxon>metagenomes</taxon>
        <taxon>ecological metagenomes</taxon>
    </lineage>
</organism>
<feature type="non-terminal residue" evidence="1">
    <location>
        <position position="1"/>
    </location>
</feature>
<proteinExistence type="predicted"/>
<dbReference type="EMBL" id="BARS01056422">
    <property type="protein sequence ID" value="GAG42852.1"/>
    <property type="molecule type" value="Genomic_DNA"/>
</dbReference>